<keyword evidence="6" id="KW-1003">Cell membrane</keyword>
<proteinExistence type="inferred from homology"/>
<dbReference type="PATRIC" id="fig|49338.4.peg.426"/>
<feature type="transmembrane region" description="Helical" evidence="6">
    <location>
        <begin position="45"/>
        <end position="64"/>
    </location>
</feature>
<comment type="subcellular location">
    <subcellularLocation>
        <location evidence="6">Cell membrane</location>
        <topology evidence="6">Multi-pass membrane protein</topology>
    </subcellularLocation>
    <subcellularLocation>
        <location evidence="1">Membrane</location>
        <topology evidence="1">Multi-pass membrane protein</topology>
    </subcellularLocation>
</comment>
<dbReference type="GO" id="GO:0005886">
    <property type="term" value="C:plasma membrane"/>
    <property type="evidence" value="ECO:0007669"/>
    <property type="project" value="UniProtKB-SubCell"/>
</dbReference>
<feature type="transmembrane region" description="Helical" evidence="6">
    <location>
        <begin position="227"/>
        <end position="242"/>
    </location>
</feature>
<accession>A0A098AVZ4</accession>
<feature type="transmembrane region" description="Helical" evidence="6">
    <location>
        <begin position="103"/>
        <end position="121"/>
    </location>
</feature>
<keyword evidence="3 6" id="KW-0812">Transmembrane</keyword>
<sequence length="258" mass="26859">MNIFMGLAIGLLSGFFGGLVGLGGGIIMIPLMVGLLKINQHMAHGTSLVGVVFTGISGAITYSLSGSIELVPALLLASTAMITARLGARYATSLPEWKLKRSFGYFLIFVTIVFLLKPYLGEFSLSSTVWIKTIILLGIGAFAGFLSGMMGVGGGSIMVPAMVIFAGMGQQVAQGISLLAMIPASAIGAFTHNRNGNVHTKILPGLVVGILPGTFLGGSLAHILPEVALRIIFAIVVVYTAIKNIRAKKPETAVEPST</sequence>
<reference evidence="7" key="1">
    <citation type="submission" date="2014-07" db="EMBL/GenBank/DDBJ databases">
        <authorList>
            <person name="Hornung V.Bastian."/>
        </authorList>
    </citation>
    <scope>NUCLEOTIDE SEQUENCE</scope>
    <source>
        <strain evidence="7">PCE-S</strain>
    </source>
</reference>
<dbReference type="Pfam" id="PF01925">
    <property type="entry name" value="TauE"/>
    <property type="match status" value="1"/>
</dbReference>
<dbReference type="InterPro" id="IPR051598">
    <property type="entry name" value="TSUP/Inactive_protease-like"/>
</dbReference>
<keyword evidence="4 6" id="KW-1133">Transmembrane helix</keyword>
<evidence type="ECO:0000256" key="4">
    <source>
        <dbReference type="ARBA" id="ARBA00022989"/>
    </source>
</evidence>
<evidence type="ECO:0000256" key="2">
    <source>
        <dbReference type="ARBA" id="ARBA00009142"/>
    </source>
</evidence>
<name>A0A098AVZ4_DESHA</name>
<dbReference type="AlphaFoldDB" id="A0A098AVZ4"/>
<feature type="transmembrane region" description="Helical" evidence="6">
    <location>
        <begin position="71"/>
        <end position="91"/>
    </location>
</feature>
<dbReference type="EMBL" id="LK996017">
    <property type="protein sequence ID" value="CDX00287.1"/>
    <property type="molecule type" value="Genomic_DNA"/>
</dbReference>
<gene>
    <name evidence="7" type="ORF">DPCES_0400</name>
</gene>
<evidence type="ECO:0000256" key="1">
    <source>
        <dbReference type="ARBA" id="ARBA00004141"/>
    </source>
</evidence>
<evidence type="ECO:0000313" key="7">
    <source>
        <dbReference type="EMBL" id="CDX00287.1"/>
    </source>
</evidence>
<protein>
    <recommendedName>
        <fullName evidence="6">Probable membrane transporter protein</fullName>
    </recommendedName>
</protein>
<dbReference type="RefSeq" id="WP_015942641.1">
    <property type="nucleotide sequence ID" value="NZ_LK996017.1"/>
</dbReference>
<feature type="transmembrane region" description="Helical" evidence="6">
    <location>
        <begin position="172"/>
        <end position="190"/>
    </location>
</feature>
<dbReference type="PANTHER" id="PTHR43701:SF2">
    <property type="entry name" value="MEMBRANE TRANSPORTER PROTEIN YJNA-RELATED"/>
    <property type="match status" value="1"/>
</dbReference>
<feature type="transmembrane region" description="Helical" evidence="6">
    <location>
        <begin position="202"/>
        <end position="221"/>
    </location>
</feature>
<keyword evidence="5 6" id="KW-0472">Membrane</keyword>
<feature type="transmembrane region" description="Helical" evidence="6">
    <location>
        <begin position="7"/>
        <end position="33"/>
    </location>
</feature>
<evidence type="ECO:0000256" key="6">
    <source>
        <dbReference type="RuleBase" id="RU363041"/>
    </source>
</evidence>
<dbReference type="InterPro" id="IPR002781">
    <property type="entry name" value="TM_pro_TauE-like"/>
</dbReference>
<dbReference type="PANTHER" id="PTHR43701">
    <property type="entry name" value="MEMBRANE TRANSPORTER PROTEIN MJ0441-RELATED"/>
    <property type="match status" value="1"/>
</dbReference>
<feature type="transmembrane region" description="Helical" evidence="6">
    <location>
        <begin position="133"/>
        <end position="166"/>
    </location>
</feature>
<comment type="similarity">
    <text evidence="2 6">Belongs to the 4-toluene sulfonate uptake permease (TSUP) (TC 2.A.102) family.</text>
</comment>
<organism evidence="7">
    <name type="scientific">Desulfitobacterium hafniense</name>
    <name type="common">Desulfitobacterium frappieri</name>
    <dbReference type="NCBI Taxonomy" id="49338"/>
    <lineage>
        <taxon>Bacteria</taxon>
        <taxon>Bacillati</taxon>
        <taxon>Bacillota</taxon>
        <taxon>Clostridia</taxon>
        <taxon>Eubacteriales</taxon>
        <taxon>Desulfitobacteriaceae</taxon>
        <taxon>Desulfitobacterium</taxon>
    </lineage>
</organism>
<evidence type="ECO:0000256" key="3">
    <source>
        <dbReference type="ARBA" id="ARBA00022692"/>
    </source>
</evidence>
<evidence type="ECO:0000256" key="5">
    <source>
        <dbReference type="ARBA" id="ARBA00023136"/>
    </source>
</evidence>